<evidence type="ECO:0000313" key="11">
    <source>
        <dbReference type="Proteomes" id="UP001500736"/>
    </source>
</evidence>
<evidence type="ECO:0000256" key="2">
    <source>
        <dbReference type="ARBA" id="ARBA00022617"/>
    </source>
</evidence>
<dbReference type="PROSITE" id="PS51007">
    <property type="entry name" value="CYTC"/>
    <property type="match status" value="1"/>
</dbReference>
<dbReference type="EMBL" id="BAAAGF010000002">
    <property type="protein sequence ID" value="GAA0742821.1"/>
    <property type="molecule type" value="Genomic_DNA"/>
</dbReference>
<dbReference type="PROSITE" id="PS51257">
    <property type="entry name" value="PROKAR_LIPOPROTEIN"/>
    <property type="match status" value="1"/>
</dbReference>
<keyword evidence="11" id="KW-1185">Reference proteome</keyword>
<dbReference type="RefSeq" id="WP_343797156.1">
    <property type="nucleotide sequence ID" value="NZ_BAAAGF010000002.1"/>
</dbReference>
<evidence type="ECO:0000256" key="5">
    <source>
        <dbReference type="ARBA" id="ARBA00022764"/>
    </source>
</evidence>
<dbReference type="InterPro" id="IPR009056">
    <property type="entry name" value="Cyt_c-like_dom"/>
</dbReference>
<keyword evidence="6" id="KW-0560">Oxidoreductase</keyword>
<keyword evidence="3 8" id="KW-0479">Metal-binding</keyword>
<sequence>MKTKFSVLVILGTLVFSCSKSDSTETYVPVPVVVEMPSNFPDMAYNLDNNPLTEAGVELGKRLFYEGKLSANDAIPCAFCHEQAFAFTHHGHTLSHGVNGGIGFRNAQPIQNLAFQNEFMWDGAASHLDLQPIIPLTSELEMGETLSNVVEKLNAEPYYRQQFRKAFQDGEVNSANMLKALSQFMITMISSNSKYDKYIRNEDGVMLSQIEQDGRATFQNKCASCHATDLFTDQTYRNNGLPVNPQLNDLGRYNVLENPDDLYKFKVPSLRNVEVSFPYMHDGRFSTLEAVLNFYDSGMVDNGNVDPIFQRDDGTLGISLNTYEKESLIAFLKTLTDNEFLNDERFSEY</sequence>
<comment type="caution">
    <text evidence="10">The sequence shown here is derived from an EMBL/GenBank/DDBJ whole genome shotgun (WGS) entry which is preliminary data.</text>
</comment>
<evidence type="ECO:0000256" key="1">
    <source>
        <dbReference type="ARBA" id="ARBA00004418"/>
    </source>
</evidence>
<dbReference type="InterPro" id="IPR051395">
    <property type="entry name" value="Cytochrome_c_Peroxidase/MauG"/>
</dbReference>
<evidence type="ECO:0000256" key="3">
    <source>
        <dbReference type="ARBA" id="ARBA00022723"/>
    </source>
</evidence>
<dbReference type="PANTHER" id="PTHR30600">
    <property type="entry name" value="CYTOCHROME C PEROXIDASE-RELATED"/>
    <property type="match status" value="1"/>
</dbReference>
<evidence type="ECO:0000256" key="6">
    <source>
        <dbReference type="ARBA" id="ARBA00023002"/>
    </source>
</evidence>
<dbReference type="PANTHER" id="PTHR30600:SF10">
    <property type="entry name" value="BLL6722 PROTEIN"/>
    <property type="match status" value="1"/>
</dbReference>
<keyword evidence="2 8" id="KW-0349">Heme</keyword>
<dbReference type="Gene3D" id="1.10.760.10">
    <property type="entry name" value="Cytochrome c-like domain"/>
    <property type="match status" value="2"/>
</dbReference>
<keyword evidence="10" id="KW-0575">Peroxidase</keyword>
<dbReference type="SUPFAM" id="SSF46626">
    <property type="entry name" value="Cytochrome c"/>
    <property type="match status" value="2"/>
</dbReference>
<dbReference type="Pfam" id="PF03150">
    <property type="entry name" value="CCP_MauG"/>
    <property type="match status" value="1"/>
</dbReference>
<gene>
    <name evidence="10" type="ORF">GCM10009431_15280</name>
</gene>
<dbReference type="InterPro" id="IPR026259">
    <property type="entry name" value="MauG/Cytc_peroxidase"/>
</dbReference>
<comment type="subcellular location">
    <subcellularLocation>
        <location evidence="1">Periplasm</location>
    </subcellularLocation>
</comment>
<accession>A0ABN1JMN0</accession>
<dbReference type="InterPro" id="IPR036909">
    <property type="entry name" value="Cyt_c-like_dom_sf"/>
</dbReference>
<keyword evidence="5" id="KW-0574">Periplasm</keyword>
<dbReference type="InterPro" id="IPR004852">
    <property type="entry name" value="Di-haem_cyt_c_peroxidsae"/>
</dbReference>
<evidence type="ECO:0000256" key="4">
    <source>
        <dbReference type="ARBA" id="ARBA00022729"/>
    </source>
</evidence>
<dbReference type="GO" id="GO:0004601">
    <property type="term" value="F:peroxidase activity"/>
    <property type="evidence" value="ECO:0007669"/>
    <property type="project" value="UniProtKB-KW"/>
</dbReference>
<organism evidence="10 11">
    <name type="scientific">Gaetbulibacter jejuensis</name>
    <dbReference type="NCBI Taxonomy" id="584607"/>
    <lineage>
        <taxon>Bacteria</taxon>
        <taxon>Pseudomonadati</taxon>
        <taxon>Bacteroidota</taxon>
        <taxon>Flavobacteriia</taxon>
        <taxon>Flavobacteriales</taxon>
        <taxon>Flavobacteriaceae</taxon>
        <taxon>Gaetbulibacter</taxon>
    </lineage>
</organism>
<evidence type="ECO:0000256" key="8">
    <source>
        <dbReference type="PROSITE-ProRule" id="PRU00433"/>
    </source>
</evidence>
<keyword evidence="4" id="KW-0732">Signal</keyword>
<protein>
    <submittedName>
        <fullName evidence="10">Cytochrome c peroxidase</fullName>
    </submittedName>
</protein>
<evidence type="ECO:0000313" key="10">
    <source>
        <dbReference type="EMBL" id="GAA0742821.1"/>
    </source>
</evidence>
<feature type="domain" description="Cytochrome c" evidence="9">
    <location>
        <begin position="209"/>
        <end position="336"/>
    </location>
</feature>
<reference evidence="10 11" key="1">
    <citation type="journal article" date="2019" name="Int. J. Syst. Evol. Microbiol.">
        <title>The Global Catalogue of Microorganisms (GCM) 10K type strain sequencing project: providing services to taxonomists for standard genome sequencing and annotation.</title>
        <authorList>
            <consortium name="The Broad Institute Genomics Platform"/>
            <consortium name="The Broad Institute Genome Sequencing Center for Infectious Disease"/>
            <person name="Wu L."/>
            <person name="Ma J."/>
        </authorList>
    </citation>
    <scope>NUCLEOTIDE SEQUENCE [LARGE SCALE GENOMIC DNA]</scope>
    <source>
        <strain evidence="10 11">JCM 15976</strain>
    </source>
</reference>
<proteinExistence type="predicted"/>
<name>A0ABN1JMN0_9FLAO</name>
<evidence type="ECO:0000256" key="7">
    <source>
        <dbReference type="ARBA" id="ARBA00023004"/>
    </source>
</evidence>
<keyword evidence="7 8" id="KW-0408">Iron</keyword>
<dbReference type="PIRSF" id="PIRSF000294">
    <property type="entry name" value="Cytochrome-c_peroxidase"/>
    <property type="match status" value="1"/>
</dbReference>
<evidence type="ECO:0000259" key="9">
    <source>
        <dbReference type="PROSITE" id="PS51007"/>
    </source>
</evidence>
<dbReference type="Proteomes" id="UP001500736">
    <property type="component" value="Unassembled WGS sequence"/>
</dbReference>